<proteinExistence type="predicted"/>
<evidence type="ECO:0000259" key="3">
    <source>
        <dbReference type="SMART" id="SM00703"/>
    </source>
</evidence>
<evidence type="ECO:0000256" key="2">
    <source>
        <dbReference type="SAM" id="SignalP"/>
    </source>
</evidence>
<evidence type="ECO:0000313" key="5">
    <source>
        <dbReference type="RefSeq" id="XP_012934636.1"/>
    </source>
</evidence>
<sequence>MARPISVFVCVSLVCVCAAGQTIPTFEEFLSQQTEMNRKRVEQAEVRHQLLEQLGDFPFSARQIFEAYFRTQQSGAQVGGEKPPQKGRNVENVNVAANAVRDYKIGQDLGQKPTVVSSNGRSESRFLSSVTDRCARDVMALVDGVEKSAPWSLVMLDSAGRPGPGFLKGRLFWSGYYDECVAVKASYYDILGTGRFDGRYCRVGLELYIPKLPKIPVSHWGLCFPDSCGDEDVKDVLSTALKQLNYTKSVKVTGATCHHPLPLSTRCIAVIALVAVFVFLVVVATLVDLLLIQWPMWRLEAINRRGEEERLTEEQDSIVAQTEADIAMLIVNTEYKDGMYRPGRAVKLLLSFSAWSNSLKIWNTHQPRGCLKCVNGIRVISISWVILGHVIVVMSSVVGNLLQVEETHVTRWTFQAIWNATFSVDSFFVMSGLLVTYLTLTEMSRSDGRVNWVLFYVHRYLRLTPVYMICLAIWAATAPYWSDGPFFSQQGFEKDYCEDSWWGNLLYVQNLVKFPSSCFKWGWYLAVDMQFFLVSPLIIAPLYFLPLLGYASAGLFFLATTVSPFVLTMTRNYGPGIGEVKGHKDAGDSFYYLYSAPYCRMGPYIIGMLTGYVLYRCDLRVRIPRVVNLIGWALATAVALAVLYGLYPYADGTEKIDLVLSAFYNSLSRSAWGLCVAWVIFACVTGNGGLVNSLLSMPVWIPLGRLTYTAYLTHPMVLTVWAVTRQTPLYLDDVSLVMIFLATLMATYAVSYLVSLAFEWPVAAVEKLVFNRGKRS</sequence>
<evidence type="ECO:0000313" key="4">
    <source>
        <dbReference type="Proteomes" id="UP000694888"/>
    </source>
</evidence>
<reference evidence="5" key="1">
    <citation type="submission" date="2025-08" db="UniProtKB">
        <authorList>
            <consortium name="RefSeq"/>
        </authorList>
    </citation>
    <scope>IDENTIFICATION</scope>
</reference>
<gene>
    <name evidence="5" type="primary">LOC101860791</name>
</gene>
<feature type="transmembrane region" description="Helical" evidence="1">
    <location>
        <begin position="382"/>
        <end position="404"/>
    </location>
</feature>
<dbReference type="PANTHER" id="PTHR11161">
    <property type="entry name" value="O-ACYLTRANSFERASE"/>
    <property type="match status" value="1"/>
</dbReference>
<dbReference type="PANTHER" id="PTHR11161:SF69">
    <property type="entry name" value="NOSE RESISTANT TO FLUOXETINE PROTEIN 6-LIKE PROTEIN"/>
    <property type="match status" value="1"/>
</dbReference>
<feature type="domain" description="Nose resistant-to-fluoxetine protein N-terminal" evidence="3">
    <location>
        <begin position="131"/>
        <end position="259"/>
    </location>
</feature>
<feature type="transmembrane region" description="Helical" evidence="1">
    <location>
        <begin position="706"/>
        <end position="724"/>
    </location>
</feature>
<feature type="transmembrane region" description="Helical" evidence="1">
    <location>
        <begin position="736"/>
        <end position="758"/>
    </location>
</feature>
<dbReference type="InterPro" id="IPR002656">
    <property type="entry name" value="Acyl_transf_3_dom"/>
</dbReference>
<feature type="transmembrane region" description="Helical" evidence="1">
    <location>
        <begin position="547"/>
        <end position="570"/>
    </location>
</feature>
<keyword evidence="2" id="KW-0732">Signal</keyword>
<feature type="transmembrane region" description="Helical" evidence="1">
    <location>
        <begin position="590"/>
        <end position="614"/>
    </location>
</feature>
<keyword evidence="1" id="KW-0472">Membrane</keyword>
<feature type="chain" id="PRO_5046653710" evidence="2">
    <location>
        <begin position="21"/>
        <end position="776"/>
    </location>
</feature>
<dbReference type="Pfam" id="PF01757">
    <property type="entry name" value="Acyl_transf_3"/>
    <property type="match status" value="1"/>
</dbReference>
<keyword evidence="1" id="KW-1133">Transmembrane helix</keyword>
<feature type="transmembrane region" description="Helical" evidence="1">
    <location>
        <begin position="268"/>
        <end position="292"/>
    </location>
</feature>
<name>A0ABM0ZUC3_APLCA</name>
<keyword evidence="1" id="KW-0812">Transmembrane</keyword>
<dbReference type="GeneID" id="101860791"/>
<organism evidence="4 5">
    <name type="scientific">Aplysia californica</name>
    <name type="common">California sea hare</name>
    <dbReference type="NCBI Taxonomy" id="6500"/>
    <lineage>
        <taxon>Eukaryota</taxon>
        <taxon>Metazoa</taxon>
        <taxon>Spiralia</taxon>
        <taxon>Lophotrochozoa</taxon>
        <taxon>Mollusca</taxon>
        <taxon>Gastropoda</taxon>
        <taxon>Heterobranchia</taxon>
        <taxon>Euthyneura</taxon>
        <taxon>Tectipleura</taxon>
        <taxon>Aplysiida</taxon>
        <taxon>Aplysioidea</taxon>
        <taxon>Aplysiidae</taxon>
        <taxon>Aplysia</taxon>
    </lineage>
</organism>
<feature type="signal peptide" evidence="2">
    <location>
        <begin position="1"/>
        <end position="20"/>
    </location>
</feature>
<feature type="transmembrane region" description="Helical" evidence="1">
    <location>
        <begin position="626"/>
        <end position="650"/>
    </location>
</feature>
<feature type="transmembrane region" description="Helical" evidence="1">
    <location>
        <begin position="460"/>
        <end position="481"/>
    </location>
</feature>
<feature type="transmembrane region" description="Helical" evidence="1">
    <location>
        <begin position="670"/>
        <end position="694"/>
    </location>
</feature>
<keyword evidence="4" id="KW-1185">Reference proteome</keyword>
<dbReference type="InterPro" id="IPR006621">
    <property type="entry name" value="Nose-resist-to-fluoxetine_N"/>
</dbReference>
<dbReference type="Proteomes" id="UP000694888">
    <property type="component" value="Unplaced"/>
</dbReference>
<feature type="transmembrane region" description="Helical" evidence="1">
    <location>
        <begin position="416"/>
        <end position="440"/>
    </location>
</feature>
<evidence type="ECO:0000256" key="1">
    <source>
        <dbReference type="SAM" id="Phobius"/>
    </source>
</evidence>
<accession>A0ABM0ZUC3</accession>
<dbReference type="SMART" id="SM00703">
    <property type="entry name" value="NRF"/>
    <property type="match status" value="1"/>
</dbReference>
<dbReference type="Pfam" id="PF20146">
    <property type="entry name" value="NRF"/>
    <property type="match status" value="1"/>
</dbReference>
<dbReference type="RefSeq" id="XP_012934636.1">
    <property type="nucleotide sequence ID" value="XM_013079182.2"/>
</dbReference>
<dbReference type="InterPro" id="IPR052728">
    <property type="entry name" value="O2_lipid_transport_reg"/>
</dbReference>
<protein>
    <submittedName>
        <fullName evidence="5">Nose resistant to fluoxetine protein 6</fullName>
    </submittedName>
</protein>
<feature type="transmembrane region" description="Helical" evidence="1">
    <location>
        <begin position="521"/>
        <end position="540"/>
    </location>
</feature>